<dbReference type="GO" id="GO:0019346">
    <property type="term" value="P:transsulfuration"/>
    <property type="evidence" value="ECO:0007669"/>
    <property type="project" value="InterPro"/>
</dbReference>
<gene>
    <name evidence="11" type="ORF">Cpa01nite_27870</name>
</gene>
<dbReference type="EC" id="4.4.1.2" evidence="4"/>
<dbReference type="GO" id="GO:0030170">
    <property type="term" value="F:pyridoxal phosphate binding"/>
    <property type="evidence" value="ECO:0007669"/>
    <property type="project" value="InterPro"/>
</dbReference>
<dbReference type="GO" id="GO:0004123">
    <property type="term" value="F:cystathionine gamma-lyase activity"/>
    <property type="evidence" value="ECO:0007669"/>
    <property type="project" value="TreeGrafter"/>
</dbReference>
<evidence type="ECO:0000313" key="11">
    <source>
        <dbReference type="EMBL" id="GIG37406.1"/>
    </source>
</evidence>
<comment type="catalytic activity">
    <reaction evidence="7">
        <text>L-methionine + H2O = methanethiol + 2-oxobutanoate + NH4(+)</text>
        <dbReference type="Rhea" id="RHEA:23800"/>
        <dbReference type="ChEBI" id="CHEBI:15377"/>
        <dbReference type="ChEBI" id="CHEBI:16007"/>
        <dbReference type="ChEBI" id="CHEBI:16763"/>
        <dbReference type="ChEBI" id="CHEBI:28938"/>
        <dbReference type="ChEBI" id="CHEBI:57844"/>
        <dbReference type="EC" id="4.4.1.11"/>
    </reaction>
    <physiologicalReaction direction="left-to-right" evidence="7">
        <dbReference type="Rhea" id="RHEA:23801"/>
    </physiologicalReaction>
</comment>
<sequence length="388" mass="40863">MTQREHDADLSRETLAVTAGRPARTQGAPVNEPVVLSSTYVSQGVPQPGEMMYARADTETWGPFEATLGALEGSAHPALVLGSGMAAIAAALSLVPHGGRLVLPRHAYQVTLGYARDLAGRSDVEVEQVDIADTDAVVAALDPAASPTGRATSMLWVESPTNPMLEVADLPALVAAGHAAGALVAVDNTFATPLVQRPLEHGADVVVHSVTKYLAGHSDVVLGAVLTDDAALREQLHGYRTVHGALAGPFEVYLALRGMRTLALRVERSQRTALDLAQRLAAHPGVVEVRHPGLPGDPGHERATAQMAGYGSIIGLRPAGGAEGADRLVAALRLWVPATSLGGVESSIERRRRFATESPTVPEDLLRLSVGIEDVEDLWRDLDRALRG</sequence>
<dbReference type="InterPro" id="IPR000277">
    <property type="entry name" value="Cys/Met-Metab_PyrdxlP-dep_enz"/>
</dbReference>
<dbReference type="GO" id="GO:0003962">
    <property type="term" value="F:cystathionine gamma-synthase activity"/>
    <property type="evidence" value="ECO:0007669"/>
    <property type="project" value="TreeGrafter"/>
</dbReference>
<dbReference type="CDD" id="cd00614">
    <property type="entry name" value="CGS_like"/>
    <property type="match status" value="1"/>
</dbReference>
<evidence type="ECO:0000256" key="2">
    <source>
        <dbReference type="ARBA" id="ARBA00009077"/>
    </source>
</evidence>
<comment type="similarity">
    <text evidence="2 9">Belongs to the trans-sulfuration enzymes family.</text>
</comment>
<dbReference type="GO" id="GO:0005737">
    <property type="term" value="C:cytoplasm"/>
    <property type="evidence" value="ECO:0007669"/>
    <property type="project" value="TreeGrafter"/>
</dbReference>
<comment type="caution">
    <text evidence="11">The sequence shown here is derived from an EMBL/GenBank/DDBJ whole genome shotgun (WGS) entry which is preliminary data.</text>
</comment>
<dbReference type="Gene3D" id="3.40.640.10">
    <property type="entry name" value="Type I PLP-dependent aspartate aminotransferase-like (Major domain)"/>
    <property type="match status" value="1"/>
</dbReference>
<dbReference type="EMBL" id="BONO01000022">
    <property type="protein sequence ID" value="GIG37406.1"/>
    <property type="molecule type" value="Genomic_DNA"/>
</dbReference>
<keyword evidence="12" id="KW-1185">Reference proteome</keyword>
<organism evidence="11 12">
    <name type="scientific">Cellulomonas pakistanensis</name>
    <dbReference type="NCBI Taxonomy" id="992287"/>
    <lineage>
        <taxon>Bacteria</taxon>
        <taxon>Bacillati</taxon>
        <taxon>Actinomycetota</taxon>
        <taxon>Actinomycetes</taxon>
        <taxon>Micrococcales</taxon>
        <taxon>Cellulomonadaceae</taxon>
        <taxon>Cellulomonas</taxon>
    </lineage>
</organism>
<evidence type="ECO:0000256" key="4">
    <source>
        <dbReference type="ARBA" id="ARBA00047175"/>
    </source>
</evidence>
<dbReference type="GO" id="GO:0047982">
    <property type="term" value="F:homocysteine desulfhydrase activity"/>
    <property type="evidence" value="ECO:0007669"/>
    <property type="project" value="UniProtKB-EC"/>
</dbReference>
<evidence type="ECO:0000256" key="10">
    <source>
        <dbReference type="SAM" id="MobiDB-lite"/>
    </source>
</evidence>
<dbReference type="GO" id="GO:0018826">
    <property type="term" value="F:methionine gamma-lyase activity"/>
    <property type="evidence" value="ECO:0007669"/>
    <property type="project" value="UniProtKB-EC"/>
</dbReference>
<dbReference type="PANTHER" id="PTHR11808">
    <property type="entry name" value="TRANS-SULFURATION ENZYME FAMILY MEMBER"/>
    <property type="match status" value="1"/>
</dbReference>
<name>A0A919U4E5_9CELL</name>
<dbReference type="Pfam" id="PF01053">
    <property type="entry name" value="Cys_Met_Meta_PP"/>
    <property type="match status" value="1"/>
</dbReference>
<feature type="modified residue" description="N6-(pyridoxal phosphate)lysine" evidence="8">
    <location>
        <position position="212"/>
    </location>
</feature>
<dbReference type="Proteomes" id="UP000642125">
    <property type="component" value="Unassembled WGS sequence"/>
</dbReference>
<dbReference type="AlphaFoldDB" id="A0A919U4E5"/>
<keyword evidence="3 8" id="KW-0663">Pyridoxal phosphate</keyword>
<dbReference type="Gene3D" id="3.90.1150.10">
    <property type="entry name" value="Aspartate Aminotransferase, domain 1"/>
    <property type="match status" value="1"/>
</dbReference>
<proteinExistence type="inferred from homology"/>
<dbReference type="InterPro" id="IPR015424">
    <property type="entry name" value="PyrdxlP-dep_Trfase"/>
</dbReference>
<comment type="cofactor">
    <cofactor evidence="1 9">
        <name>pyridoxal 5'-phosphate</name>
        <dbReference type="ChEBI" id="CHEBI:597326"/>
    </cofactor>
</comment>
<comment type="catalytic activity">
    <reaction evidence="6">
        <text>L-homocysteine + H2O = 2-oxobutanoate + hydrogen sulfide + NH4(+) + H(+)</text>
        <dbReference type="Rhea" id="RHEA:14501"/>
        <dbReference type="ChEBI" id="CHEBI:15377"/>
        <dbReference type="ChEBI" id="CHEBI:15378"/>
        <dbReference type="ChEBI" id="CHEBI:16763"/>
        <dbReference type="ChEBI" id="CHEBI:28938"/>
        <dbReference type="ChEBI" id="CHEBI:29919"/>
        <dbReference type="ChEBI" id="CHEBI:58199"/>
        <dbReference type="EC" id="4.4.1.2"/>
    </reaction>
    <physiologicalReaction direction="left-to-right" evidence="6">
        <dbReference type="Rhea" id="RHEA:14502"/>
    </physiologicalReaction>
</comment>
<dbReference type="InterPro" id="IPR015421">
    <property type="entry name" value="PyrdxlP-dep_Trfase_major"/>
</dbReference>
<dbReference type="SUPFAM" id="SSF53383">
    <property type="entry name" value="PLP-dependent transferases"/>
    <property type="match status" value="1"/>
</dbReference>
<evidence type="ECO:0000256" key="9">
    <source>
        <dbReference type="RuleBase" id="RU362118"/>
    </source>
</evidence>
<dbReference type="RefSeq" id="WP_239068788.1">
    <property type="nucleotide sequence ID" value="NZ_BONO01000022.1"/>
</dbReference>
<dbReference type="PANTHER" id="PTHR11808:SF15">
    <property type="entry name" value="CYSTATHIONINE GAMMA-LYASE"/>
    <property type="match status" value="1"/>
</dbReference>
<feature type="region of interest" description="Disordered" evidence="10">
    <location>
        <begin position="1"/>
        <end position="28"/>
    </location>
</feature>
<evidence type="ECO:0000313" key="12">
    <source>
        <dbReference type="Proteomes" id="UP000642125"/>
    </source>
</evidence>
<feature type="compositionally biased region" description="Basic and acidic residues" evidence="10">
    <location>
        <begin position="1"/>
        <end position="12"/>
    </location>
</feature>
<protein>
    <recommendedName>
        <fullName evidence="4">homocysteine desulfhydrase</fullName>
        <ecNumber evidence="4">4.4.1.2</ecNumber>
    </recommendedName>
    <alternativeName>
        <fullName evidence="5">Homocysteine desulfhydrase</fullName>
    </alternativeName>
</protein>
<evidence type="ECO:0000256" key="7">
    <source>
        <dbReference type="ARBA" id="ARBA00052699"/>
    </source>
</evidence>
<evidence type="ECO:0000256" key="1">
    <source>
        <dbReference type="ARBA" id="ARBA00001933"/>
    </source>
</evidence>
<reference evidence="11" key="1">
    <citation type="submission" date="2021-01" db="EMBL/GenBank/DDBJ databases">
        <title>Whole genome shotgun sequence of Cellulomonas pakistanensis NBRC 110800.</title>
        <authorList>
            <person name="Komaki H."/>
            <person name="Tamura T."/>
        </authorList>
    </citation>
    <scope>NUCLEOTIDE SEQUENCE</scope>
    <source>
        <strain evidence="11">NBRC 110800</strain>
    </source>
</reference>
<evidence type="ECO:0000256" key="3">
    <source>
        <dbReference type="ARBA" id="ARBA00022898"/>
    </source>
</evidence>
<evidence type="ECO:0000256" key="5">
    <source>
        <dbReference type="ARBA" id="ARBA00047199"/>
    </source>
</evidence>
<evidence type="ECO:0000256" key="8">
    <source>
        <dbReference type="PIRSR" id="PIRSR001434-2"/>
    </source>
</evidence>
<dbReference type="FunFam" id="3.40.640.10:FF:000046">
    <property type="entry name" value="Cystathionine gamma-lyase"/>
    <property type="match status" value="1"/>
</dbReference>
<dbReference type="GO" id="GO:0019343">
    <property type="term" value="P:cysteine biosynthetic process via cystathionine"/>
    <property type="evidence" value="ECO:0007669"/>
    <property type="project" value="TreeGrafter"/>
</dbReference>
<evidence type="ECO:0000256" key="6">
    <source>
        <dbReference type="ARBA" id="ARBA00048780"/>
    </source>
</evidence>
<dbReference type="InterPro" id="IPR015422">
    <property type="entry name" value="PyrdxlP-dep_Trfase_small"/>
</dbReference>
<accession>A0A919U4E5</accession>
<dbReference type="PIRSF" id="PIRSF001434">
    <property type="entry name" value="CGS"/>
    <property type="match status" value="1"/>
</dbReference>